<evidence type="ECO:0000313" key="1">
    <source>
        <dbReference type="EMBL" id="TFK58551.1"/>
    </source>
</evidence>
<sequence>MYVEGSRSRFLMGFRVSPRIQTQIRCWSRLDVPRRPASMLDSSQRLFERQDLGCLMTTLPRPRGRRQLNFFFASTLHQLPSINRMSSASMPDLPAEIWIAILREATLIPGFLALDILEVEFSGPPPMYLTSRSQPEHIKTRAAIVLVCKQWRLWTAPFLYEYVVIRSGRSLCSLLEALRRSPRAFNLDDIAFSSSQQDLSFHRPFGNLVKRLDLALYEYSRNGAQTTRGSHEDWEVITQIVGYLPNLRSLNFYPDTQNNLIVDMPTSLAQILAQTCGDSLQILNTFNDIYRFQLPDLYGLLLHTPNLRVLRCRAHDLLTYLGFPPPSCRPTWITKVPIPDPLTKIVLPHLVSIYVRSRVEFTGRISSLPVLSTPHIRHAVIHSSGPAPGFPDPFLLTGVFSLTYIQFHQNHLPFNYHILMDQLQEDCPNLRGLDLHVVCWNALTVGIDFPHSIEELGLASQPDYADEDEPCSTLLSTLRSIRFNNVKVVKILRQADEDDLRRSPDQVYHGIFKLLEGQGVRLE</sequence>
<gene>
    <name evidence="1" type="ORF">BDN72DRAFT_68014</name>
</gene>
<reference evidence="1 2" key="1">
    <citation type="journal article" date="2019" name="Nat. Ecol. Evol.">
        <title>Megaphylogeny resolves global patterns of mushroom evolution.</title>
        <authorList>
            <person name="Varga T."/>
            <person name="Krizsan K."/>
            <person name="Foldi C."/>
            <person name="Dima B."/>
            <person name="Sanchez-Garcia M."/>
            <person name="Sanchez-Ramirez S."/>
            <person name="Szollosi G.J."/>
            <person name="Szarkandi J.G."/>
            <person name="Papp V."/>
            <person name="Albert L."/>
            <person name="Andreopoulos W."/>
            <person name="Angelini C."/>
            <person name="Antonin V."/>
            <person name="Barry K.W."/>
            <person name="Bougher N.L."/>
            <person name="Buchanan P."/>
            <person name="Buyck B."/>
            <person name="Bense V."/>
            <person name="Catcheside P."/>
            <person name="Chovatia M."/>
            <person name="Cooper J."/>
            <person name="Damon W."/>
            <person name="Desjardin D."/>
            <person name="Finy P."/>
            <person name="Geml J."/>
            <person name="Haridas S."/>
            <person name="Hughes K."/>
            <person name="Justo A."/>
            <person name="Karasinski D."/>
            <person name="Kautmanova I."/>
            <person name="Kiss B."/>
            <person name="Kocsube S."/>
            <person name="Kotiranta H."/>
            <person name="LaButti K.M."/>
            <person name="Lechner B.E."/>
            <person name="Liimatainen K."/>
            <person name="Lipzen A."/>
            <person name="Lukacs Z."/>
            <person name="Mihaltcheva S."/>
            <person name="Morgado L.N."/>
            <person name="Niskanen T."/>
            <person name="Noordeloos M.E."/>
            <person name="Ohm R.A."/>
            <person name="Ortiz-Santana B."/>
            <person name="Ovrebo C."/>
            <person name="Racz N."/>
            <person name="Riley R."/>
            <person name="Savchenko A."/>
            <person name="Shiryaev A."/>
            <person name="Soop K."/>
            <person name="Spirin V."/>
            <person name="Szebenyi C."/>
            <person name="Tomsovsky M."/>
            <person name="Tulloss R.E."/>
            <person name="Uehling J."/>
            <person name="Grigoriev I.V."/>
            <person name="Vagvolgyi C."/>
            <person name="Papp T."/>
            <person name="Martin F.M."/>
            <person name="Miettinen O."/>
            <person name="Hibbett D.S."/>
            <person name="Nagy L.G."/>
        </authorList>
    </citation>
    <scope>NUCLEOTIDE SEQUENCE [LARGE SCALE GENOMIC DNA]</scope>
    <source>
        <strain evidence="1 2">NL-1719</strain>
    </source>
</reference>
<dbReference type="EMBL" id="ML209304">
    <property type="protein sequence ID" value="TFK58551.1"/>
    <property type="molecule type" value="Genomic_DNA"/>
</dbReference>
<dbReference type="Proteomes" id="UP000308600">
    <property type="component" value="Unassembled WGS sequence"/>
</dbReference>
<name>A0ACD2ZYP0_9AGAR</name>
<proteinExistence type="predicted"/>
<keyword evidence="2" id="KW-1185">Reference proteome</keyword>
<protein>
    <submittedName>
        <fullName evidence="1">Uncharacterized protein</fullName>
    </submittedName>
</protein>
<accession>A0ACD2ZYP0</accession>
<organism evidence="1 2">
    <name type="scientific">Pluteus cervinus</name>
    <dbReference type="NCBI Taxonomy" id="181527"/>
    <lineage>
        <taxon>Eukaryota</taxon>
        <taxon>Fungi</taxon>
        <taxon>Dikarya</taxon>
        <taxon>Basidiomycota</taxon>
        <taxon>Agaricomycotina</taxon>
        <taxon>Agaricomycetes</taxon>
        <taxon>Agaricomycetidae</taxon>
        <taxon>Agaricales</taxon>
        <taxon>Pluteineae</taxon>
        <taxon>Pluteaceae</taxon>
        <taxon>Pluteus</taxon>
    </lineage>
</organism>
<evidence type="ECO:0000313" key="2">
    <source>
        <dbReference type="Proteomes" id="UP000308600"/>
    </source>
</evidence>